<dbReference type="SUPFAM" id="SSF55729">
    <property type="entry name" value="Acyl-CoA N-acyltransferases (Nat)"/>
    <property type="match status" value="1"/>
</dbReference>
<proteinExistence type="predicted"/>
<evidence type="ECO:0000259" key="1">
    <source>
        <dbReference type="PROSITE" id="PS51186"/>
    </source>
</evidence>
<name>A0A212JVZ7_9PROT</name>
<reference evidence="2" key="1">
    <citation type="submission" date="2016-04" db="EMBL/GenBank/DDBJ databases">
        <authorList>
            <person name="Evans L.H."/>
            <person name="Alamgir A."/>
            <person name="Owens N."/>
            <person name="Weber N.D."/>
            <person name="Virtaneva K."/>
            <person name="Barbian K."/>
            <person name="Babar A."/>
            <person name="Rosenke K."/>
        </authorList>
    </citation>
    <scope>NUCLEOTIDE SEQUENCE</scope>
    <source>
        <strain evidence="2">86</strain>
    </source>
</reference>
<sequence>MNWRAMRADDLAALSRAAAAIHPGYPESDAVFAERLALCPEGCRVLDDGGALAGYALTHPWRYGRPPKLDTLLGVIPGDADTWYLHDVALLPQARGRGASAALVAAVAGQARAGGFATLSLVAVNDSRPIWEAQGFAVAADAAPDLASYGGVAWFMMRRIRDTI</sequence>
<dbReference type="InterPro" id="IPR016181">
    <property type="entry name" value="Acyl_CoA_acyltransferase"/>
</dbReference>
<organism evidence="2">
    <name type="scientific">uncultured Alphaproteobacteria bacterium</name>
    <dbReference type="NCBI Taxonomy" id="91750"/>
    <lineage>
        <taxon>Bacteria</taxon>
        <taxon>Pseudomonadati</taxon>
        <taxon>Pseudomonadota</taxon>
        <taxon>Alphaproteobacteria</taxon>
        <taxon>environmental samples</taxon>
    </lineage>
</organism>
<dbReference type="InterPro" id="IPR000182">
    <property type="entry name" value="GNAT_dom"/>
</dbReference>
<dbReference type="AlphaFoldDB" id="A0A212JVZ7"/>
<dbReference type="Gene3D" id="3.40.630.30">
    <property type="match status" value="1"/>
</dbReference>
<gene>
    <name evidence="2" type="ORF">KL86APRO_11740</name>
</gene>
<evidence type="ECO:0000313" key="2">
    <source>
        <dbReference type="EMBL" id="SBW03562.1"/>
    </source>
</evidence>
<protein>
    <recommendedName>
        <fullName evidence="1">N-acetyltransferase domain-containing protein</fullName>
    </recommendedName>
</protein>
<accession>A0A212JVZ7</accession>
<dbReference type="EMBL" id="FLUO01000001">
    <property type="protein sequence ID" value="SBW03562.1"/>
    <property type="molecule type" value="Genomic_DNA"/>
</dbReference>
<dbReference type="GO" id="GO:0016747">
    <property type="term" value="F:acyltransferase activity, transferring groups other than amino-acyl groups"/>
    <property type="evidence" value="ECO:0007669"/>
    <property type="project" value="InterPro"/>
</dbReference>
<dbReference type="Pfam" id="PF00583">
    <property type="entry name" value="Acetyltransf_1"/>
    <property type="match status" value="1"/>
</dbReference>
<feature type="domain" description="N-acetyltransferase" evidence="1">
    <location>
        <begin position="1"/>
        <end position="161"/>
    </location>
</feature>
<dbReference type="PROSITE" id="PS51186">
    <property type="entry name" value="GNAT"/>
    <property type="match status" value="1"/>
</dbReference>